<dbReference type="Proteomes" id="UP000007266">
    <property type="component" value="Unassembled WGS sequence"/>
</dbReference>
<evidence type="ECO:0000313" key="1">
    <source>
        <dbReference type="EMBL" id="EFA11874.1"/>
    </source>
</evidence>
<keyword evidence="2" id="KW-1185">Reference proteome</keyword>
<proteinExistence type="predicted"/>
<reference evidence="1 2" key="2">
    <citation type="journal article" date="2010" name="Nucleic Acids Res.">
        <title>BeetleBase in 2010: revisions to provide comprehensive genomic information for Tribolium castaneum.</title>
        <authorList>
            <person name="Kim H.S."/>
            <person name="Murphy T."/>
            <person name="Xia J."/>
            <person name="Caragea D."/>
            <person name="Park Y."/>
            <person name="Beeman R.W."/>
            <person name="Lorenzen M.D."/>
            <person name="Butcher S."/>
            <person name="Manak J.R."/>
            <person name="Brown S.J."/>
        </authorList>
    </citation>
    <scope>NUCLEOTIDE SEQUENCE [LARGE SCALE GENOMIC DNA]</scope>
    <source>
        <strain evidence="1 2">Georgia GA2</strain>
    </source>
</reference>
<protein>
    <submittedName>
        <fullName evidence="1">Uncharacterized protein</fullName>
    </submittedName>
</protein>
<organism evidence="1 2">
    <name type="scientific">Tribolium castaneum</name>
    <name type="common">Red flour beetle</name>
    <dbReference type="NCBI Taxonomy" id="7070"/>
    <lineage>
        <taxon>Eukaryota</taxon>
        <taxon>Metazoa</taxon>
        <taxon>Ecdysozoa</taxon>
        <taxon>Arthropoda</taxon>
        <taxon>Hexapoda</taxon>
        <taxon>Insecta</taxon>
        <taxon>Pterygota</taxon>
        <taxon>Neoptera</taxon>
        <taxon>Endopterygota</taxon>
        <taxon>Coleoptera</taxon>
        <taxon>Polyphaga</taxon>
        <taxon>Cucujiformia</taxon>
        <taxon>Tenebrionidae</taxon>
        <taxon>Tenebrionidae incertae sedis</taxon>
        <taxon>Tribolium</taxon>
    </lineage>
</organism>
<evidence type="ECO:0000313" key="2">
    <source>
        <dbReference type="Proteomes" id="UP000007266"/>
    </source>
</evidence>
<dbReference type="AlphaFoldDB" id="D7EL45"/>
<sequence length="220" mass="24382">MVIPSSQNDSELSFSLPFTQYLAQHGIENDYSDDISLTLIDQLINEDEAASNPVVDEGTCPINNSVTDKLNVFDNDMVDIIDALSEPWVEVENINGNVEHPPQPNSPIIEENDVLPERLAVVEAENNIIRSPQPSPPPSPMILSQAVNDMQQPSGSEVDVELNIITPPLPQPPATFDPMSFITQNVIDALAEPWVEERRQGEEMYVENDIIQPSLSCHPF</sequence>
<dbReference type="PhylomeDB" id="D7EL45"/>
<dbReference type="EMBL" id="KQ972780">
    <property type="protein sequence ID" value="EFA11874.1"/>
    <property type="molecule type" value="Genomic_DNA"/>
</dbReference>
<accession>D7EL45</accession>
<name>D7EL45_TRICA</name>
<reference evidence="1 2" key="1">
    <citation type="journal article" date="2008" name="Nature">
        <title>The genome of the model beetle and pest Tribolium castaneum.</title>
        <authorList>
            <consortium name="Tribolium Genome Sequencing Consortium"/>
            <person name="Richards S."/>
            <person name="Gibbs R.A."/>
            <person name="Weinstock G.M."/>
            <person name="Brown S.J."/>
            <person name="Denell R."/>
            <person name="Beeman R.W."/>
            <person name="Gibbs R."/>
            <person name="Beeman R.W."/>
            <person name="Brown S.J."/>
            <person name="Bucher G."/>
            <person name="Friedrich M."/>
            <person name="Grimmelikhuijzen C.J."/>
            <person name="Klingler M."/>
            <person name="Lorenzen M."/>
            <person name="Richards S."/>
            <person name="Roth S."/>
            <person name="Schroder R."/>
            <person name="Tautz D."/>
            <person name="Zdobnov E.M."/>
            <person name="Muzny D."/>
            <person name="Gibbs R.A."/>
            <person name="Weinstock G.M."/>
            <person name="Attaway T."/>
            <person name="Bell S."/>
            <person name="Buhay C.J."/>
            <person name="Chandrabose M.N."/>
            <person name="Chavez D."/>
            <person name="Clerk-Blankenburg K.P."/>
            <person name="Cree A."/>
            <person name="Dao M."/>
            <person name="Davis C."/>
            <person name="Chacko J."/>
            <person name="Dinh H."/>
            <person name="Dugan-Rocha S."/>
            <person name="Fowler G."/>
            <person name="Garner T.T."/>
            <person name="Garnes J."/>
            <person name="Gnirke A."/>
            <person name="Hawes A."/>
            <person name="Hernandez J."/>
            <person name="Hines S."/>
            <person name="Holder M."/>
            <person name="Hume J."/>
            <person name="Jhangiani S.N."/>
            <person name="Joshi V."/>
            <person name="Khan Z.M."/>
            <person name="Jackson L."/>
            <person name="Kovar C."/>
            <person name="Kowis A."/>
            <person name="Lee S."/>
            <person name="Lewis L.R."/>
            <person name="Margolis J."/>
            <person name="Morgan M."/>
            <person name="Nazareth L.V."/>
            <person name="Nguyen N."/>
            <person name="Okwuonu G."/>
            <person name="Parker D."/>
            <person name="Richards S."/>
            <person name="Ruiz S.J."/>
            <person name="Santibanez J."/>
            <person name="Savard J."/>
            <person name="Scherer S.E."/>
            <person name="Schneider B."/>
            <person name="Sodergren E."/>
            <person name="Tautz D."/>
            <person name="Vattahil S."/>
            <person name="Villasana D."/>
            <person name="White C.S."/>
            <person name="Wright R."/>
            <person name="Park Y."/>
            <person name="Beeman R.W."/>
            <person name="Lord J."/>
            <person name="Oppert B."/>
            <person name="Lorenzen M."/>
            <person name="Brown S."/>
            <person name="Wang L."/>
            <person name="Savard J."/>
            <person name="Tautz D."/>
            <person name="Richards S."/>
            <person name="Weinstock G."/>
            <person name="Gibbs R.A."/>
            <person name="Liu Y."/>
            <person name="Worley K."/>
            <person name="Weinstock G."/>
            <person name="Elsik C.G."/>
            <person name="Reese J.T."/>
            <person name="Elhaik E."/>
            <person name="Landan G."/>
            <person name="Graur D."/>
            <person name="Arensburger P."/>
            <person name="Atkinson P."/>
            <person name="Beeman R.W."/>
            <person name="Beidler J."/>
            <person name="Brown S.J."/>
            <person name="Demuth J.P."/>
            <person name="Drury D.W."/>
            <person name="Du Y.Z."/>
            <person name="Fujiwara H."/>
            <person name="Lorenzen M."/>
            <person name="Maselli V."/>
            <person name="Osanai M."/>
            <person name="Park Y."/>
            <person name="Robertson H.M."/>
            <person name="Tu Z."/>
            <person name="Wang J.J."/>
            <person name="Wang S."/>
            <person name="Richards S."/>
            <person name="Song H."/>
            <person name="Zhang L."/>
            <person name="Sodergren E."/>
            <person name="Werner D."/>
            <person name="Stanke M."/>
            <person name="Morgenstern B."/>
            <person name="Solovyev V."/>
            <person name="Kosarev P."/>
            <person name="Brown G."/>
            <person name="Chen H.C."/>
            <person name="Ermolaeva O."/>
            <person name="Hlavina W."/>
            <person name="Kapustin Y."/>
            <person name="Kiryutin B."/>
            <person name="Kitts P."/>
            <person name="Maglott D."/>
            <person name="Pruitt K."/>
            <person name="Sapojnikov V."/>
            <person name="Souvorov A."/>
            <person name="Mackey A.J."/>
            <person name="Waterhouse R.M."/>
            <person name="Wyder S."/>
            <person name="Zdobnov E.M."/>
            <person name="Zdobnov E.M."/>
            <person name="Wyder S."/>
            <person name="Kriventseva E.V."/>
            <person name="Kadowaki T."/>
            <person name="Bork P."/>
            <person name="Aranda M."/>
            <person name="Bao R."/>
            <person name="Beermann A."/>
            <person name="Berns N."/>
            <person name="Bolognesi R."/>
            <person name="Bonneton F."/>
            <person name="Bopp D."/>
            <person name="Brown S.J."/>
            <person name="Bucher G."/>
            <person name="Butts T."/>
            <person name="Chaumot A."/>
            <person name="Denell R.E."/>
            <person name="Ferrier D.E."/>
            <person name="Friedrich M."/>
            <person name="Gordon C.M."/>
            <person name="Jindra M."/>
            <person name="Klingler M."/>
            <person name="Lan Q."/>
            <person name="Lattorff H.M."/>
            <person name="Laudet V."/>
            <person name="von Levetsow C."/>
            <person name="Liu Z."/>
            <person name="Lutz R."/>
            <person name="Lynch J.A."/>
            <person name="da Fonseca R.N."/>
            <person name="Posnien N."/>
            <person name="Reuter R."/>
            <person name="Roth S."/>
            <person name="Savard J."/>
            <person name="Schinko J.B."/>
            <person name="Schmitt C."/>
            <person name="Schoppmeier M."/>
            <person name="Schroder R."/>
            <person name="Shippy T.D."/>
            <person name="Simonnet F."/>
            <person name="Marques-Souza H."/>
            <person name="Tautz D."/>
            <person name="Tomoyasu Y."/>
            <person name="Trauner J."/>
            <person name="Van der Zee M."/>
            <person name="Vervoort M."/>
            <person name="Wittkopp N."/>
            <person name="Wimmer E.A."/>
            <person name="Yang X."/>
            <person name="Jones A.K."/>
            <person name="Sattelle D.B."/>
            <person name="Ebert P.R."/>
            <person name="Nelson D."/>
            <person name="Scott J.G."/>
            <person name="Beeman R.W."/>
            <person name="Muthukrishnan S."/>
            <person name="Kramer K.J."/>
            <person name="Arakane Y."/>
            <person name="Beeman R.W."/>
            <person name="Zhu Q."/>
            <person name="Hogenkamp D."/>
            <person name="Dixit R."/>
            <person name="Oppert B."/>
            <person name="Jiang H."/>
            <person name="Zou Z."/>
            <person name="Marshall J."/>
            <person name="Elpidina E."/>
            <person name="Vinokurov K."/>
            <person name="Oppert C."/>
            <person name="Zou Z."/>
            <person name="Evans J."/>
            <person name="Lu Z."/>
            <person name="Zhao P."/>
            <person name="Sumathipala N."/>
            <person name="Altincicek B."/>
            <person name="Vilcinskas A."/>
            <person name="Williams M."/>
            <person name="Hultmark D."/>
            <person name="Hetru C."/>
            <person name="Jiang H."/>
            <person name="Grimmelikhuijzen C.J."/>
            <person name="Hauser F."/>
            <person name="Cazzamali G."/>
            <person name="Williamson M."/>
            <person name="Park Y."/>
            <person name="Li B."/>
            <person name="Tanaka Y."/>
            <person name="Predel R."/>
            <person name="Neupert S."/>
            <person name="Schachtner J."/>
            <person name="Verleyen P."/>
            <person name="Raible F."/>
            <person name="Bork P."/>
            <person name="Friedrich M."/>
            <person name="Walden K.K."/>
            <person name="Robertson H.M."/>
            <person name="Angeli S."/>
            <person name="Foret S."/>
            <person name="Bucher G."/>
            <person name="Schuetz S."/>
            <person name="Maleszka R."/>
            <person name="Wimmer E.A."/>
            <person name="Beeman R.W."/>
            <person name="Lorenzen M."/>
            <person name="Tomoyasu Y."/>
            <person name="Miller S.C."/>
            <person name="Grossmann D."/>
            <person name="Bucher G."/>
        </authorList>
    </citation>
    <scope>NUCLEOTIDE SEQUENCE [LARGE SCALE GENOMIC DNA]</scope>
    <source>
        <strain evidence="1 2">Georgia GA2</strain>
    </source>
</reference>
<gene>
    <name evidence="1" type="primary">GLEAN_02028</name>
    <name evidence="1" type="ORF">TcasGA2_TC002028</name>
</gene>
<dbReference type="InParanoid" id="D7EL45"/>
<dbReference type="HOGENOM" id="CLU_1257542_0_0_1"/>